<proteinExistence type="predicted"/>
<reference evidence="1 2" key="1">
    <citation type="submission" date="2013-12" db="EMBL/GenBank/DDBJ databases">
        <title>Draft genome of the parsitic nematode Ancylostoma duodenale.</title>
        <authorList>
            <person name="Mitreva M."/>
        </authorList>
    </citation>
    <scope>NUCLEOTIDE SEQUENCE [LARGE SCALE GENOMIC DNA]</scope>
    <source>
        <strain evidence="1 2">Zhejiang</strain>
    </source>
</reference>
<keyword evidence="2" id="KW-1185">Reference proteome</keyword>
<organism evidence="1 2">
    <name type="scientific">Ancylostoma duodenale</name>
    <dbReference type="NCBI Taxonomy" id="51022"/>
    <lineage>
        <taxon>Eukaryota</taxon>
        <taxon>Metazoa</taxon>
        <taxon>Ecdysozoa</taxon>
        <taxon>Nematoda</taxon>
        <taxon>Chromadorea</taxon>
        <taxon>Rhabditida</taxon>
        <taxon>Rhabditina</taxon>
        <taxon>Rhabditomorpha</taxon>
        <taxon>Strongyloidea</taxon>
        <taxon>Ancylostomatidae</taxon>
        <taxon>Ancylostomatinae</taxon>
        <taxon>Ancylostoma</taxon>
    </lineage>
</organism>
<dbReference type="EMBL" id="KN773590">
    <property type="protein sequence ID" value="KIH45180.1"/>
    <property type="molecule type" value="Genomic_DNA"/>
</dbReference>
<evidence type="ECO:0000313" key="2">
    <source>
        <dbReference type="Proteomes" id="UP000054047"/>
    </source>
</evidence>
<evidence type="ECO:0000313" key="1">
    <source>
        <dbReference type="EMBL" id="KIH45180.1"/>
    </source>
</evidence>
<dbReference type="Proteomes" id="UP000054047">
    <property type="component" value="Unassembled WGS sequence"/>
</dbReference>
<name>A0A0C2F9P2_9BILA</name>
<accession>A0A0C2F9P2</accession>
<protein>
    <submittedName>
        <fullName evidence="1">Uncharacterized protein</fullName>
    </submittedName>
</protein>
<gene>
    <name evidence="1" type="ORF">ANCDUO_24783</name>
</gene>
<sequence length="68" mass="7692">MRFYSVPKIFMFTDVGCLDSGATHSEPKNGILLKRVSTPGDEKHRGVTNLEEGEEHLIRGKYTGHYHC</sequence>
<dbReference type="AlphaFoldDB" id="A0A0C2F9P2"/>